<feature type="region of interest" description="Disordered" evidence="2">
    <location>
        <begin position="88"/>
        <end position="114"/>
    </location>
</feature>
<evidence type="ECO:0000256" key="2">
    <source>
        <dbReference type="SAM" id="MobiDB-lite"/>
    </source>
</evidence>
<feature type="compositionally biased region" description="Basic and acidic residues" evidence="2">
    <location>
        <begin position="21"/>
        <end position="36"/>
    </location>
</feature>
<proteinExistence type="predicted"/>
<evidence type="ECO:0000313" key="4">
    <source>
        <dbReference type="Proteomes" id="UP001632037"/>
    </source>
</evidence>
<evidence type="ECO:0000256" key="1">
    <source>
        <dbReference type="SAM" id="Coils"/>
    </source>
</evidence>
<comment type="caution">
    <text evidence="3">The sequence shown here is derived from an EMBL/GenBank/DDBJ whole genome shotgun (WGS) entry which is preliminary data.</text>
</comment>
<keyword evidence="4" id="KW-1185">Reference proteome</keyword>
<dbReference type="EMBL" id="JBIMZQ010000023">
    <property type="protein sequence ID" value="KAL3664684.1"/>
    <property type="molecule type" value="Genomic_DNA"/>
</dbReference>
<gene>
    <name evidence="3" type="ORF">V7S43_010433</name>
</gene>
<feature type="compositionally biased region" description="Basic and acidic residues" evidence="2">
    <location>
        <begin position="291"/>
        <end position="322"/>
    </location>
</feature>
<feature type="coiled-coil region" evidence="1">
    <location>
        <begin position="461"/>
        <end position="488"/>
    </location>
</feature>
<protein>
    <submittedName>
        <fullName evidence="3">Uncharacterized protein</fullName>
    </submittedName>
</protein>
<feature type="region of interest" description="Disordered" evidence="2">
    <location>
        <begin position="290"/>
        <end position="322"/>
    </location>
</feature>
<dbReference type="AlphaFoldDB" id="A0ABD3FI75"/>
<keyword evidence="1" id="KW-0175">Coiled coil</keyword>
<sequence length="578" mass="67514">MALSPCTRSPKRPRSPSGVLDDVKKPRLSPRDDVRDNTLRIVGQTLRDENQQLVKDKEALSKHLSKAKRSLRDLEDDMARVYRQKQKEIHEQKQEFDQKLQDARREPSASEQTKDISYTVHHTTEMDRFLQSCELWHAKLKFLSKQLEEKTQKVENQEVQSVVKGIVTSVEVKTLENEVESKQQLLHWALWLQEDAADCLKESSSRRQETELFEAMEKQLMNDRVVELETQLAQKRAVEREKEMELSSLRADQEKLLDSSHVVPNEEFEKMVAEKKSMTREMKETIQNSRLELERVQEENTDLKEQNQKLREQKNKSDSKMKLQQDEEIRNLQEQLQAAKARETKMAATLKAVGKEMAKSKQRKEELKILYAKFSSTMDSVSEKTMRLEELGQELEEAQKKVLSIETQKDELEKQVSRLQQEKAELLVAQQSTRDLSDELANVQKQYAESIELETKHKKLVVEMQAEITELKLQNETLKEQQVKQEHQSIGHASREGIAQVAEKDDLEMFVKQYYTAAEEKCRILFEKVRDLELQQQSIQERTRESCSALRMCAQVESCDESVRVSLLDIMETLERLP</sequence>
<accession>A0ABD3FI75</accession>
<dbReference type="Proteomes" id="UP001632037">
    <property type="component" value="Unassembled WGS sequence"/>
</dbReference>
<reference evidence="3 4" key="1">
    <citation type="submission" date="2024-09" db="EMBL/GenBank/DDBJ databases">
        <title>Genome sequencing and assembly of Phytophthora oleae, isolate VK10A, causative agent of rot of olive drupes.</title>
        <authorList>
            <person name="Conti Taguali S."/>
            <person name="Riolo M."/>
            <person name="La Spada F."/>
            <person name="Cacciola S.O."/>
            <person name="Dionisio G."/>
        </authorList>
    </citation>
    <scope>NUCLEOTIDE SEQUENCE [LARGE SCALE GENOMIC DNA]</scope>
    <source>
        <strain evidence="3 4">VK10A</strain>
    </source>
</reference>
<organism evidence="3 4">
    <name type="scientific">Phytophthora oleae</name>
    <dbReference type="NCBI Taxonomy" id="2107226"/>
    <lineage>
        <taxon>Eukaryota</taxon>
        <taxon>Sar</taxon>
        <taxon>Stramenopiles</taxon>
        <taxon>Oomycota</taxon>
        <taxon>Peronosporomycetes</taxon>
        <taxon>Peronosporales</taxon>
        <taxon>Peronosporaceae</taxon>
        <taxon>Phytophthora</taxon>
    </lineage>
</organism>
<name>A0ABD3FI75_9STRA</name>
<evidence type="ECO:0000313" key="3">
    <source>
        <dbReference type="EMBL" id="KAL3664684.1"/>
    </source>
</evidence>
<feature type="region of interest" description="Disordered" evidence="2">
    <location>
        <begin position="1"/>
        <end position="36"/>
    </location>
</feature>